<evidence type="ECO:0000256" key="1">
    <source>
        <dbReference type="ARBA" id="ARBA00009500"/>
    </source>
</evidence>
<dbReference type="InterPro" id="IPR036186">
    <property type="entry name" value="Serpin_sf"/>
</dbReference>
<proteinExistence type="inferred from homology"/>
<dbReference type="InterPro" id="IPR000215">
    <property type="entry name" value="Serpin_fam"/>
</dbReference>
<dbReference type="Gene3D" id="2.30.39.10">
    <property type="entry name" value="Alpha-1-antitrypsin, domain 1"/>
    <property type="match status" value="1"/>
</dbReference>
<dbReference type="SMART" id="SM00093">
    <property type="entry name" value="SERPIN"/>
    <property type="match status" value="1"/>
</dbReference>
<dbReference type="InterPro" id="IPR042178">
    <property type="entry name" value="Serpin_sf_1"/>
</dbReference>
<evidence type="ECO:0000313" key="5">
    <source>
        <dbReference type="Proteomes" id="UP000024635"/>
    </source>
</evidence>
<dbReference type="InterPro" id="IPR042185">
    <property type="entry name" value="Serpin_sf_2"/>
</dbReference>
<dbReference type="MEROPS" id="I04.081"/>
<dbReference type="PANTHER" id="PTHR11461">
    <property type="entry name" value="SERINE PROTEASE INHIBITOR, SERPIN"/>
    <property type="match status" value="1"/>
</dbReference>
<keyword evidence="5" id="KW-1185">Reference proteome</keyword>
<accession>A0A016WVT3</accession>
<gene>
    <name evidence="4" type="primary">Acey_s0477.g2180</name>
    <name evidence="4" type="ORF">Y032_0477g2180</name>
</gene>
<organism evidence="4 5">
    <name type="scientific">Ancylostoma ceylanicum</name>
    <dbReference type="NCBI Taxonomy" id="53326"/>
    <lineage>
        <taxon>Eukaryota</taxon>
        <taxon>Metazoa</taxon>
        <taxon>Ecdysozoa</taxon>
        <taxon>Nematoda</taxon>
        <taxon>Chromadorea</taxon>
        <taxon>Rhabditida</taxon>
        <taxon>Rhabditina</taxon>
        <taxon>Rhabditomorpha</taxon>
        <taxon>Strongyloidea</taxon>
        <taxon>Ancylostomatidae</taxon>
        <taxon>Ancylostomatinae</taxon>
        <taxon>Ancylostoma</taxon>
    </lineage>
</organism>
<comment type="similarity">
    <text evidence="1 2">Belongs to the serpin family.</text>
</comment>
<dbReference type="PANTHER" id="PTHR11461:SF211">
    <property type="entry name" value="GH10112P-RELATED"/>
    <property type="match status" value="1"/>
</dbReference>
<reference evidence="5" key="1">
    <citation type="journal article" date="2015" name="Nat. Genet.">
        <title>The genome and transcriptome of the zoonotic hookworm Ancylostoma ceylanicum identify infection-specific gene families.</title>
        <authorList>
            <person name="Schwarz E.M."/>
            <person name="Hu Y."/>
            <person name="Antoshechkin I."/>
            <person name="Miller M.M."/>
            <person name="Sternberg P.W."/>
            <person name="Aroian R.V."/>
        </authorList>
    </citation>
    <scope>NUCLEOTIDE SEQUENCE</scope>
    <source>
        <strain evidence="5">HY135</strain>
    </source>
</reference>
<sequence length="360" mass="39539">MDFGLNMLRQSPLDVTLVVSPLSVIFALALVHAGAKGDTKSQINQVISNGATDDEIVEFYSGLAKSTLTPKNGVQARIANAFFMDKRFSIEKQYADIINEKYSAKVEALDFGQTKQTAETIGEFVSKTTEGKIKHFIKEDLVSGALSLIVNAIYFKSKWEHEFSKESTTNKTLHSSANSKKEIEFLNAPNVIHNYAEDKDMQVLSLLYKDTSYAFNIILPKKRFGLDKLRKSINGAIIQKLLSQLQPTVLTISFPKMNIETDFKLKEALIAMGVTKIFSDSAELTGIAKPKHPPLFVSDAAHKAIIGVDESGTVAAAVTVFKVAATAAVGPPISKRFVADHPFIFVLTKNNNPLFMGQFA</sequence>
<dbReference type="Gene3D" id="3.30.497.10">
    <property type="entry name" value="Antithrombin, subunit I, domain 2"/>
    <property type="match status" value="1"/>
</dbReference>
<protein>
    <recommendedName>
        <fullName evidence="3">Serpin domain-containing protein</fullName>
    </recommendedName>
</protein>
<dbReference type="EMBL" id="JARK01000077">
    <property type="protein sequence ID" value="EYC43919.1"/>
    <property type="molecule type" value="Genomic_DNA"/>
</dbReference>
<dbReference type="InterPro" id="IPR023795">
    <property type="entry name" value="Serpin_CS"/>
</dbReference>
<dbReference type="Pfam" id="PF00079">
    <property type="entry name" value="Serpin"/>
    <property type="match status" value="1"/>
</dbReference>
<dbReference type="AlphaFoldDB" id="A0A016WVT3"/>
<dbReference type="OrthoDB" id="9518664at2759"/>
<name>A0A016WVT3_9BILA</name>
<evidence type="ECO:0000259" key="3">
    <source>
        <dbReference type="SMART" id="SM00093"/>
    </source>
</evidence>
<evidence type="ECO:0000313" key="4">
    <source>
        <dbReference type="EMBL" id="EYC43919.1"/>
    </source>
</evidence>
<dbReference type="GO" id="GO:0004867">
    <property type="term" value="F:serine-type endopeptidase inhibitor activity"/>
    <property type="evidence" value="ECO:0007669"/>
    <property type="project" value="InterPro"/>
</dbReference>
<dbReference type="InterPro" id="IPR023796">
    <property type="entry name" value="Serpin_dom"/>
</dbReference>
<dbReference type="PROSITE" id="PS00284">
    <property type="entry name" value="SERPIN"/>
    <property type="match status" value="1"/>
</dbReference>
<dbReference type="STRING" id="53326.A0A016WVT3"/>
<dbReference type="GO" id="GO:0005615">
    <property type="term" value="C:extracellular space"/>
    <property type="evidence" value="ECO:0007669"/>
    <property type="project" value="InterPro"/>
</dbReference>
<dbReference type="Proteomes" id="UP000024635">
    <property type="component" value="Unassembled WGS sequence"/>
</dbReference>
<evidence type="ECO:0000256" key="2">
    <source>
        <dbReference type="RuleBase" id="RU000411"/>
    </source>
</evidence>
<feature type="domain" description="Serpin" evidence="3">
    <location>
        <begin position="5"/>
        <end position="360"/>
    </location>
</feature>
<comment type="caution">
    <text evidence="4">The sequence shown here is derived from an EMBL/GenBank/DDBJ whole genome shotgun (WGS) entry which is preliminary data.</text>
</comment>
<dbReference type="SUPFAM" id="SSF56574">
    <property type="entry name" value="Serpins"/>
    <property type="match status" value="1"/>
</dbReference>